<comment type="subcellular location">
    <subcellularLocation>
        <location evidence="1">Cell membrane</location>
        <topology evidence="1">Single-pass membrane protein</topology>
    </subcellularLocation>
</comment>
<proteinExistence type="inferred from homology"/>
<dbReference type="PANTHER" id="PTHR30329">
    <property type="entry name" value="STATOR ELEMENT OF FLAGELLAR MOTOR COMPLEX"/>
    <property type="match status" value="1"/>
</dbReference>
<evidence type="ECO:0000256" key="5">
    <source>
        <dbReference type="ARBA" id="ARBA00022989"/>
    </source>
</evidence>
<name>A0A0P6XVQ5_9CHLR</name>
<dbReference type="OrthoDB" id="9815217at2"/>
<evidence type="ECO:0000256" key="1">
    <source>
        <dbReference type="ARBA" id="ARBA00004162"/>
    </source>
</evidence>
<evidence type="ECO:0000313" key="10">
    <source>
        <dbReference type="EMBL" id="KPL77533.1"/>
    </source>
</evidence>
<evidence type="ECO:0000313" key="11">
    <source>
        <dbReference type="Proteomes" id="UP000050514"/>
    </source>
</evidence>
<dbReference type="PROSITE" id="PS51123">
    <property type="entry name" value="OMPA_2"/>
    <property type="match status" value="1"/>
</dbReference>
<gene>
    <name evidence="10" type="ORF">AC812_03020</name>
</gene>
<dbReference type="PATRIC" id="fig|360411.5.peg.3478"/>
<keyword evidence="3" id="KW-1003">Cell membrane</keyword>
<dbReference type="InterPro" id="IPR006665">
    <property type="entry name" value="OmpA-like"/>
</dbReference>
<dbReference type="SUPFAM" id="SSF103088">
    <property type="entry name" value="OmpA-like"/>
    <property type="match status" value="1"/>
</dbReference>
<evidence type="ECO:0000256" key="4">
    <source>
        <dbReference type="ARBA" id="ARBA00022692"/>
    </source>
</evidence>
<dbReference type="GO" id="GO:0005886">
    <property type="term" value="C:plasma membrane"/>
    <property type="evidence" value="ECO:0007669"/>
    <property type="project" value="UniProtKB-SubCell"/>
</dbReference>
<protein>
    <recommendedName>
        <fullName evidence="9">OmpA-like domain-containing protein</fullName>
    </recommendedName>
</protein>
<dbReference type="EMBL" id="LGHJ01000009">
    <property type="protein sequence ID" value="KPL77533.1"/>
    <property type="molecule type" value="Genomic_DNA"/>
</dbReference>
<dbReference type="InterPro" id="IPR036737">
    <property type="entry name" value="OmpA-like_sf"/>
</dbReference>
<dbReference type="InterPro" id="IPR025713">
    <property type="entry name" value="MotB-like_N_dom"/>
</dbReference>
<dbReference type="RefSeq" id="WP_061913761.1">
    <property type="nucleotide sequence ID" value="NZ_DF967971.1"/>
</dbReference>
<evidence type="ECO:0000256" key="6">
    <source>
        <dbReference type="ARBA" id="ARBA00023136"/>
    </source>
</evidence>
<dbReference type="Gene3D" id="3.30.1330.60">
    <property type="entry name" value="OmpA-like domain"/>
    <property type="match status" value="1"/>
</dbReference>
<dbReference type="STRING" id="360411.AC812_03020"/>
<dbReference type="Pfam" id="PF00691">
    <property type="entry name" value="OmpA"/>
    <property type="match status" value="1"/>
</dbReference>
<keyword evidence="6 7" id="KW-0472">Membrane</keyword>
<comment type="caution">
    <text evidence="10">The sequence shown here is derived from an EMBL/GenBank/DDBJ whole genome shotgun (WGS) entry which is preliminary data.</text>
</comment>
<sequence>MAHGGGGEGGENSERWLVSYADFITLLMVLFVVLYSMGQIDVEKYKRLAESMRAAFSLGGAARVVDVQINQSGGTIENGQPKPIVVPGIPEAPPKSEEVAGQLTRMLSGTQFGNEISVQTNIEGVLISLSEKLVFAPGRAELSPSALEVLHTIVEMVRPISNPIRLVGHTDDSLPSDSPYRNNWELSLARAMSVADFLMQNGIAPSRLIITGRAEYDPIFPNDTPAHRALNSRVDIIIVYPIENSVIGVENLNVAPSVPLP</sequence>
<keyword evidence="11" id="KW-1185">Reference proteome</keyword>
<accession>A0A0P6XVQ5</accession>
<evidence type="ECO:0000256" key="3">
    <source>
        <dbReference type="ARBA" id="ARBA00022475"/>
    </source>
</evidence>
<comment type="similarity">
    <text evidence="2">Belongs to the MotB family.</text>
</comment>
<dbReference type="Pfam" id="PF13677">
    <property type="entry name" value="MotB_plug"/>
    <property type="match status" value="1"/>
</dbReference>
<dbReference type="AlphaFoldDB" id="A0A0P6XVQ5"/>
<evidence type="ECO:0000256" key="8">
    <source>
        <dbReference type="SAM" id="Phobius"/>
    </source>
</evidence>
<organism evidence="10 11">
    <name type="scientific">Bellilinea caldifistulae</name>
    <dbReference type="NCBI Taxonomy" id="360411"/>
    <lineage>
        <taxon>Bacteria</taxon>
        <taxon>Bacillati</taxon>
        <taxon>Chloroflexota</taxon>
        <taxon>Anaerolineae</taxon>
        <taxon>Anaerolineales</taxon>
        <taxon>Anaerolineaceae</taxon>
        <taxon>Bellilinea</taxon>
    </lineage>
</organism>
<dbReference type="InterPro" id="IPR050330">
    <property type="entry name" value="Bact_OuterMem_StrucFunc"/>
</dbReference>
<dbReference type="Proteomes" id="UP000050514">
    <property type="component" value="Unassembled WGS sequence"/>
</dbReference>
<evidence type="ECO:0000256" key="2">
    <source>
        <dbReference type="ARBA" id="ARBA00008914"/>
    </source>
</evidence>
<evidence type="ECO:0000259" key="9">
    <source>
        <dbReference type="PROSITE" id="PS51123"/>
    </source>
</evidence>
<dbReference type="PANTHER" id="PTHR30329:SF21">
    <property type="entry name" value="LIPOPROTEIN YIAD-RELATED"/>
    <property type="match status" value="1"/>
</dbReference>
<reference evidence="10 11" key="1">
    <citation type="submission" date="2015-07" db="EMBL/GenBank/DDBJ databases">
        <title>Draft genome of Bellilinea caldifistulae DSM 17877.</title>
        <authorList>
            <person name="Hemp J."/>
            <person name="Ward L.M."/>
            <person name="Pace L.A."/>
            <person name="Fischer W.W."/>
        </authorList>
    </citation>
    <scope>NUCLEOTIDE SEQUENCE [LARGE SCALE GENOMIC DNA]</scope>
    <source>
        <strain evidence="10 11">GOMI-1</strain>
    </source>
</reference>
<evidence type="ECO:0000256" key="7">
    <source>
        <dbReference type="PROSITE-ProRule" id="PRU00473"/>
    </source>
</evidence>
<feature type="domain" description="OmpA-like" evidence="9">
    <location>
        <begin position="122"/>
        <end position="242"/>
    </location>
</feature>
<dbReference type="CDD" id="cd07185">
    <property type="entry name" value="OmpA_C-like"/>
    <property type="match status" value="1"/>
</dbReference>
<keyword evidence="5 8" id="KW-1133">Transmembrane helix</keyword>
<feature type="transmembrane region" description="Helical" evidence="8">
    <location>
        <begin position="17"/>
        <end position="37"/>
    </location>
</feature>
<keyword evidence="4 8" id="KW-0812">Transmembrane</keyword>